<evidence type="ECO:0000256" key="2">
    <source>
        <dbReference type="SAM" id="SignalP"/>
    </source>
</evidence>
<dbReference type="InterPro" id="IPR018392">
    <property type="entry name" value="LysM"/>
</dbReference>
<feature type="region of interest" description="Disordered" evidence="1">
    <location>
        <begin position="125"/>
        <end position="172"/>
    </location>
</feature>
<proteinExistence type="predicted"/>
<feature type="region of interest" description="Disordered" evidence="1">
    <location>
        <begin position="994"/>
        <end position="1080"/>
    </location>
</feature>
<feature type="signal peptide" evidence="2">
    <location>
        <begin position="1"/>
        <end position="21"/>
    </location>
</feature>
<evidence type="ECO:0000313" key="4">
    <source>
        <dbReference type="EMBL" id="TRX91990.1"/>
    </source>
</evidence>
<evidence type="ECO:0000259" key="3">
    <source>
        <dbReference type="PROSITE" id="PS51782"/>
    </source>
</evidence>
<dbReference type="Proteomes" id="UP000319160">
    <property type="component" value="Unassembled WGS sequence"/>
</dbReference>
<keyword evidence="5" id="KW-1185">Reference proteome</keyword>
<feature type="compositionally biased region" description="Low complexity" evidence="1">
    <location>
        <begin position="522"/>
        <end position="534"/>
    </location>
</feature>
<feature type="region of interest" description="Disordered" evidence="1">
    <location>
        <begin position="1196"/>
        <end position="1227"/>
    </location>
</feature>
<accession>A0A553HVK4</accession>
<evidence type="ECO:0000313" key="5">
    <source>
        <dbReference type="Proteomes" id="UP000319160"/>
    </source>
</evidence>
<feature type="compositionally biased region" description="Polar residues" evidence="1">
    <location>
        <begin position="570"/>
        <end position="580"/>
    </location>
</feature>
<feature type="domain" description="LysM" evidence="3">
    <location>
        <begin position="68"/>
        <end position="115"/>
    </location>
</feature>
<dbReference type="InterPro" id="IPR036779">
    <property type="entry name" value="LysM_dom_sf"/>
</dbReference>
<protein>
    <recommendedName>
        <fullName evidence="3">LysM domain-containing protein</fullName>
    </recommendedName>
</protein>
<feature type="compositionally biased region" description="Polar residues" evidence="1">
    <location>
        <begin position="368"/>
        <end position="388"/>
    </location>
</feature>
<feature type="compositionally biased region" description="Polar residues" evidence="1">
    <location>
        <begin position="1124"/>
        <end position="1137"/>
    </location>
</feature>
<reference evidence="5" key="1">
    <citation type="submission" date="2019-06" db="EMBL/GenBank/DDBJ databases">
        <title>Draft genome sequence of the griseofulvin-producing fungus Xylaria cubensis strain G536.</title>
        <authorList>
            <person name="Mead M.E."/>
            <person name="Raja H.A."/>
            <person name="Steenwyk J.L."/>
            <person name="Knowles S.L."/>
            <person name="Oberlies N.H."/>
            <person name="Rokas A."/>
        </authorList>
    </citation>
    <scope>NUCLEOTIDE SEQUENCE [LARGE SCALE GENOMIC DNA]</scope>
    <source>
        <strain evidence="5">G536</strain>
    </source>
</reference>
<organism evidence="4 5">
    <name type="scientific">Xylaria flabelliformis</name>
    <dbReference type="NCBI Taxonomy" id="2512241"/>
    <lineage>
        <taxon>Eukaryota</taxon>
        <taxon>Fungi</taxon>
        <taxon>Dikarya</taxon>
        <taxon>Ascomycota</taxon>
        <taxon>Pezizomycotina</taxon>
        <taxon>Sordariomycetes</taxon>
        <taxon>Xylariomycetidae</taxon>
        <taxon>Xylariales</taxon>
        <taxon>Xylariaceae</taxon>
        <taxon>Xylaria</taxon>
    </lineage>
</organism>
<dbReference type="EMBL" id="VFLP01000040">
    <property type="protein sequence ID" value="TRX91990.1"/>
    <property type="molecule type" value="Genomic_DNA"/>
</dbReference>
<dbReference type="Gene3D" id="3.10.350.10">
    <property type="entry name" value="LysM domain"/>
    <property type="match status" value="1"/>
</dbReference>
<feature type="region of interest" description="Disordered" evidence="1">
    <location>
        <begin position="1105"/>
        <end position="1140"/>
    </location>
</feature>
<feature type="compositionally biased region" description="Polar residues" evidence="1">
    <location>
        <begin position="301"/>
        <end position="314"/>
    </location>
</feature>
<feature type="chain" id="PRO_5022134267" description="LysM domain-containing protein" evidence="2">
    <location>
        <begin position="22"/>
        <end position="1301"/>
    </location>
</feature>
<feature type="compositionally biased region" description="Low complexity" evidence="1">
    <location>
        <begin position="125"/>
        <end position="138"/>
    </location>
</feature>
<feature type="region of interest" description="Disordered" evidence="1">
    <location>
        <begin position="716"/>
        <end position="736"/>
    </location>
</feature>
<feature type="region of interest" description="Disordered" evidence="1">
    <location>
        <begin position="368"/>
        <end position="428"/>
    </location>
</feature>
<dbReference type="PROSITE" id="PS51782">
    <property type="entry name" value="LYSM"/>
    <property type="match status" value="1"/>
</dbReference>
<dbReference type="STRING" id="2512241.A0A553HVK4"/>
<feature type="compositionally biased region" description="Polar residues" evidence="1">
    <location>
        <begin position="1038"/>
        <end position="1050"/>
    </location>
</feature>
<feature type="compositionally biased region" description="Basic and acidic residues" evidence="1">
    <location>
        <begin position="1199"/>
        <end position="1226"/>
    </location>
</feature>
<name>A0A553HVK4_9PEZI</name>
<feature type="compositionally biased region" description="Polar residues" evidence="1">
    <location>
        <begin position="1263"/>
        <end position="1275"/>
    </location>
</feature>
<feature type="region of interest" description="Disordered" evidence="1">
    <location>
        <begin position="561"/>
        <end position="580"/>
    </location>
</feature>
<dbReference type="OrthoDB" id="4778178at2759"/>
<feature type="region of interest" description="Disordered" evidence="1">
    <location>
        <begin position="1255"/>
        <end position="1301"/>
    </location>
</feature>
<feature type="compositionally biased region" description="Basic and acidic residues" evidence="1">
    <location>
        <begin position="415"/>
        <end position="428"/>
    </location>
</feature>
<gene>
    <name evidence="4" type="ORF">FHL15_007087</name>
</gene>
<feature type="region of interest" description="Disordered" evidence="1">
    <location>
        <begin position="284"/>
        <end position="317"/>
    </location>
</feature>
<keyword evidence="2" id="KW-0732">Signal</keyword>
<comment type="caution">
    <text evidence="4">The sequence shown here is derived from an EMBL/GenBank/DDBJ whole genome shotgun (WGS) entry which is preliminary data.</text>
</comment>
<feature type="region of interest" description="Disordered" evidence="1">
    <location>
        <begin position="509"/>
        <end position="544"/>
    </location>
</feature>
<feature type="compositionally biased region" description="Polar residues" evidence="1">
    <location>
        <begin position="1057"/>
        <end position="1080"/>
    </location>
</feature>
<sequence>MRIIQILTAAVAAVFLPLASASDPVNNNPVNNNPVNTNGNNNGLPQYSKVVPPPGPVQPGALVDKCGGWVEAVSGTTCYGLAKSLGIDDLWLRTLNPQLKGDCSKNLWAGYYYCKGLVGSKSPFHSISPSPSHSQPKITDPTFYTTLNSHSHSHPKPTDPPPPPPRKSPDSDCIAAHLDQCASAVFTASATPGPMINWCKRYLSGPKCTEARPEAIFRSYDKFPRQADASSLCAYPSAPPMAPRFSTACRSPAADLRPAPLRIPVRKTVTSSDDNPRAIVSRYRQRTRDTSTSTLSRERPSQYSHSDITRTLPNRRQLGPKLQSLKSRFEILHAVNSAEISASHHSASSYKAWTSAIPRAANSKQNLQRNLLSPSPVESVSRASTELSPRQIRTPAATGRKSMLPVSKQSITKISDARARGHPDDIRKSPCRRVADDMGMDIDDQQTSRPSTSYFTSHSTVSVARCEPRHDPSVVVDRRKLFEENCPQSPCVASTIPTLRHARPFITPRGTSTYRLPKSKSFRSNSPSIQPSSSDTALISPLPETEFSPKKAAIGKYRTLPRMGEGSKSPAFSTITHSQQRQSVSDLRKSFEKFSQPVKASGVSTRPSLHPKISRRSIRHNRDMSPSTSSKLRIELLAEPPSMSPAGTSSLRPPIIGKGQVVNVRPRTKAVEQISLSNSIEGSGKHGPSPTLPKSRRFLLQTARQEKIKVSREPVGLEPFSPSANEKTSPEWGNGDGLEISMDGLSNVPFSGTLSNAHVTDNPRVQCEQFVTENTPNRSVLGIFRTPKVLLTSDRPTQGSGKVSRLRRFFEQSPSLLSSPLSLMSFRSRPAEKLQEDYPLSPGHETGSLTSVNTITRRRSMVPSLTTEISVNDFFCDFVGDSNGETPILLSPSETVVEKEAHVKCESPVKHRIQQFEHISRDSLKVGPSDKYHGKDDNTELSSAFKTGYNNKDKRNIVGGWKPIHQKGAAIWRKISNSFSRSLDSWKDCDSDHEHLNPTEGIGSDTDFDRSPSPADYLRHHIHHPSSFRYSMDHDSHTSPQLVSSSQTARSIRLGVRSSSNLRSRQTSKASYDCSSPHTPLSPQIFRKRFPLVARVYSGLSRPNAFGLDGHFPSKPVREEESQPSEAGMSSPSTPQGDPNALLKVMLKQSAAERNRRRHDEKHLHLRRDIKLRTLALWKGKGKADVNLHSADGTILNRETGKKQDKGKGKGKEKENGNDETNKKTESGFVIFESKDVKLRHPKPRRPGQVRKLANMYRDKGSSGVSVNTKTSSGVTLKESRPGFRQKASSAFGLRGRKEKE</sequence>
<evidence type="ECO:0000256" key="1">
    <source>
        <dbReference type="SAM" id="MobiDB-lite"/>
    </source>
</evidence>